<dbReference type="EMBL" id="ALPT02000038">
    <property type="protein sequence ID" value="KGA97068.1"/>
    <property type="molecule type" value="Genomic_DNA"/>
</dbReference>
<dbReference type="InterPro" id="IPR010930">
    <property type="entry name" value="Flg_bb/hook_C_dom"/>
</dbReference>
<feature type="domain" description="Flagellar hook protein FlgE/F/G-like D1" evidence="5">
    <location>
        <begin position="109"/>
        <end position="171"/>
    </location>
</feature>
<dbReference type="Pfam" id="PF00460">
    <property type="entry name" value="Flg_bb_rod"/>
    <property type="match status" value="1"/>
</dbReference>
<keyword evidence="2" id="KW-0975">Bacterial flagellum</keyword>
<feature type="domain" description="Flagellar basal body rod protein N-terminal" evidence="3">
    <location>
        <begin position="5"/>
        <end position="35"/>
    </location>
</feature>
<dbReference type="Proteomes" id="UP000297014">
    <property type="component" value="Unassembled WGS sequence"/>
</dbReference>
<dbReference type="GO" id="GO:0009425">
    <property type="term" value="C:bacterial-type flagellum basal body"/>
    <property type="evidence" value="ECO:0007669"/>
    <property type="project" value="UniProtKB-SubCell"/>
</dbReference>
<protein>
    <submittedName>
        <fullName evidence="6">Flagellar basal body rod protein FlgC</fullName>
    </submittedName>
    <submittedName>
        <fullName evidence="7">Flagellar basal body rod protein subunit C</fullName>
    </submittedName>
</protein>
<comment type="similarity">
    <text evidence="1 2">Belongs to the flagella basal body rod proteins family.</text>
</comment>
<dbReference type="OrthoDB" id="9800375at2"/>
<evidence type="ECO:0000256" key="1">
    <source>
        <dbReference type="ARBA" id="ARBA00009677"/>
    </source>
</evidence>
<evidence type="ECO:0000259" key="5">
    <source>
        <dbReference type="Pfam" id="PF22692"/>
    </source>
</evidence>
<accession>A0A094WM70</accession>
<evidence type="ECO:0000259" key="3">
    <source>
        <dbReference type="Pfam" id="PF00460"/>
    </source>
</evidence>
<dbReference type="Proteomes" id="UP000002754">
    <property type="component" value="Unassembled WGS sequence"/>
</dbReference>
<evidence type="ECO:0000313" key="7">
    <source>
        <dbReference type="EMBL" id="THG90161.1"/>
    </source>
</evidence>
<keyword evidence="6" id="KW-0969">Cilium</keyword>
<organism evidence="6 8">
    <name type="scientific">Alkalihalobacillus alcalophilus ATCC 27647 = CGMCC 1.3604</name>
    <dbReference type="NCBI Taxonomy" id="1218173"/>
    <lineage>
        <taxon>Bacteria</taxon>
        <taxon>Bacillati</taxon>
        <taxon>Bacillota</taxon>
        <taxon>Bacilli</taxon>
        <taxon>Bacillales</taxon>
        <taxon>Bacillaceae</taxon>
        <taxon>Alkalihalobacillus</taxon>
    </lineage>
</organism>
<evidence type="ECO:0000256" key="2">
    <source>
        <dbReference type="RuleBase" id="RU362116"/>
    </source>
</evidence>
<evidence type="ECO:0000313" key="9">
    <source>
        <dbReference type="Proteomes" id="UP000297014"/>
    </source>
</evidence>
<dbReference type="AlphaFoldDB" id="A0A094WM70"/>
<dbReference type="Pfam" id="PF22692">
    <property type="entry name" value="LlgE_F_G_D1"/>
    <property type="match status" value="1"/>
</dbReference>
<dbReference type="SUPFAM" id="SSF117143">
    <property type="entry name" value="Flagellar hook protein flgE"/>
    <property type="match status" value="1"/>
</dbReference>
<evidence type="ECO:0000259" key="4">
    <source>
        <dbReference type="Pfam" id="PF06429"/>
    </source>
</evidence>
<comment type="caution">
    <text evidence="6">The sequence shown here is derived from an EMBL/GenBank/DDBJ whole genome shotgun (WGS) entry which is preliminary data.</text>
</comment>
<name>A0A094WM70_ALKAL</name>
<keyword evidence="8" id="KW-1185">Reference proteome</keyword>
<keyword evidence="6" id="KW-0282">Flagellum</keyword>
<dbReference type="InterPro" id="IPR020013">
    <property type="entry name" value="Flagellar_FlgE/F/G"/>
</dbReference>
<comment type="subcellular location">
    <subcellularLocation>
        <location evidence="2">Bacterial flagellum basal body</location>
    </subcellularLocation>
</comment>
<dbReference type="STRING" id="1218173.BALCAV_0212580"/>
<dbReference type="EMBL" id="JALP01000169">
    <property type="protein sequence ID" value="THG90161.1"/>
    <property type="molecule type" value="Genomic_DNA"/>
</dbReference>
<evidence type="ECO:0000313" key="6">
    <source>
        <dbReference type="EMBL" id="KGA97068.1"/>
    </source>
</evidence>
<sequence>MLRGMYGAAAGMLAQQQRQEMLTNNLANVQTPGYKADQATIRAFPSMMLAAMNTSSGPMNQNKVIGELATGVYVQEHVPNFKQGDLNQTGNTTDLALLQGVLPEGENGVQGGLFFTVTGDDGALRYTRNGQFTVDGEGVLTTSSGHRVLGTDGQALEVGNTSFSVNENGVILSNEGDIIGQLGIVYVENPLDLTREGNGLLTYSGEEAEDFPQAIGMDDITYQIQQGFVEKSNVDPTQTMAEMMSAYRAFEANQRVLQAYDQSLQKAVNEIGRLG</sequence>
<dbReference type="InterPro" id="IPR053967">
    <property type="entry name" value="LlgE_F_G-like_D1"/>
</dbReference>
<proteinExistence type="inferred from homology"/>
<feature type="domain" description="Flagellar basal-body/hook protein C-terminal" evidence="4">
    <location>
        <begin position="225"/>
        <end position="269"/>
    </location>
</feature>
<dbReference type="PANTHER" id="PTHR30435:SF19">
    <property type="entry name" value="FLAGELLAR BASAL-BODY ROD PROTEIN FLGG"/>
    <property type="match status" value="1"/>
</dbReference>
<evidence type="ECO:0000313" key="8">
    <source>
        <dbReference type="Proteomes" id="UP000002754"/>
    </source>
</evidence>
<dbReference type="PANTHER" id="PTHR30435">
    <property type="entry name" value="FLAGELLAR PROTEIN"/>
    <property type="match status" value="1"/>
</dbReference>
<reference evidence="7 9" key="2">
    <citation type="submission" date="2014-01" db="EMBL/GenBank/DDBJ databases">
        <title>Draft genome sequencing of Bacillus alcalophilus CGMCC 1.3604.</title>
        <authorList>
            <person name="Yang J."/>
            <person name="Diao L."/>
            <person name="Yang S."/>
        </authorList>
    </citation>
    <scope>NUCLEOTIDE SEQUENCE [LARGE SCALE GENOMIC DNA]</scope>
    <source>
        <strain evidence="7 9">CGMCC 1.3604</strain>
    </source>
</reference>
<dbReference type="InterPro" id="IPR001444">
    <property type="entry name" value="Flag_bb_rod_N"/>
</dbReference>
<dbReference type="NCBIfam" id="TIGR03506">
    <property type="entry name" value="FlgEFG_subfam"/>
    <property type="match status" value="1"/>
</dbReference>
<gene>
    <name evidence="7" type="ORF">AJ85_12415</name>
    <name evidence="6" type="ORF">BALCAV_0212580</name>
</gene>
<dbReference type="RefSeq" id="WP_003320617.1">
    <property type="nucleotide sequence ID" value="NZ_ALPT02000038.1"/>
</dbReference>
<dbReference type="Pfam" id="PF06429">
    <property type="entry name" value="Flg_bbr_C"/>
    <property type="match status" value="1"/>
</dbReference>
<dbReference type="eggNOG" id="COG4786">
    <property type="taxonomic scope" value="Bacteria"/>
</dbReference>
<dbReference type="InterPro" id="IPR037925">
    <property type="entry name" value="FlgE/F/G-like"/>
</dbReference>
<keyword evidence="6" id="KW-0966">Cell projection</keyword>
<reference evidence="6 8" key="1">
    <citation type="journal article" date="2014" name="Genome Announc.">
        <title>Draft Genome Sequence of Bacillus alcalophilus AV1934, a Classic Alkaliphile Isolated from Human Feces in 1934.</title>
        <authorList>
            <person name="Attie O."/>
            <person name="Jayaprakash A."/>
            <person name="Shah H."/>
            <person name="Paulsen I.T."/>
            <person name="Morino M."/>
            <person name="Takahashi Y."/>
            <person name="Narumi I."/>
            <person name="Sachidanandam R."/>
            <person name="Satoh K."/>
            <person name="Ito M."/>
            <person name="Krulwich T.A."/>
        </authorList>
    </citation>
    <scope>NUCLEOTIDE SEQUENCE [LARGE SCALE GENOMIC DNA]</scope>
    <source>
        <strain evidence="6 8">AV1934</strain>
    </source>
</reference>
<dbReference type="GO" id="GO:0071978">
    <property type="term" value="P:bacterial-type flagellum-dependent swarming motility"/>
    <property type="evidence" value="ECO:0007669"/>
    <property type="project" value="TreeGrafter"/>
</dbReference>